<feature type="compositionally biased region" description="Basic and acidic residues" evidence="16">
    <location>
        <begin position="13"/>
        <end position="24"/>
    </location>
</feature>
<evidence type="ECO:0000256" key="3">
    <source>
        <dbReference type="ARBA" id="ARBA00011881"/>
    </source>
</evidence>
<comment type="function">
    <text evidence="14">Catalyzes the formation of NAD(+) from nicotinamide mononucleotide (NMN) and ATP. Can also use the deamidated form; nicotinic acid mononucleotide (NaMN) as substrate with the same efficiency. Can use triazofurin monophosphate (TrMP) as substrate. Can also use GTP and ITP as nucleotide donors. Also catalyzes the reverse reaction, i.e. the pyrophosphorolytic cleavage of NAD(+). For the pyrophosphorolytic activity, can use NAD(+), NADH, NaAD, nicotinic acid adenine dinucleotide phosphate (NHD), nicotinamide guanine dinucleotide (NGD) as substrates. Fails to cleave phosphorylated dinucleotides NADP(+), NADPH and NaADP(+). Protects against axonal degeneration following injury. May be involved in the maintenance of axonal integrity. Also functions as a stress-response chaperone protein that prevents toxic aggregation of proteins; this function may be independent of its NAD(+) synthesis activity.</text>
</comment>
<proteinExistence type="predicted"/>
<comment type="cofactor">
    <cofactor evidence="1">
        <name>Mg(2+)</name>
        <dbReference type="ChEBI" id="CHEBI:18420"/>
    </cofactor>
</comment>
<evidence type="ECO:0000256" key="4">
    <source>
        <dbReference type="ARBA" id="ARBA00022642"/>
    </source>
</evidence>
<evidence type="ECO:0000256" key="15">
    <source>
        <dbReference type="SAM" id="Coils"/>
    </source>
</evidence>
<keyword evidence="4" id="KW-0662">Pyridine nucleotide biosynthesis</keyword>
<keyword evidence="6" id="KW-0548">Nucleotidyltransferase</keyword>
<evidence type="ECO:0000256" key="9">
    <source>
        <dbReference type="ARBA" id="ARBA00023027"/>
    </source>
</evidence>
<dbReference type="PANTHER" id="PTHR33566">
    <property type="entry name" value="EN/SPM-LIKE TRANSPOSON-RELATED"/>
    <property type="match status" value="1"/>
</dbReference>
<accession>A0AAW2LJU6</accession>
<comment type="subunit">
    <text evidence="3">Homotetramer.</text>
</comment>
<name>A0AAW2LJU6_9LAMI</name>
<evidence type="ECO:0000256" key="5">
    <source>
        <dbReference type="ARBA" id="ARBA00022679"/>
    </source>
</evidence>
<dbReference type="GO" id="GO:0016779">
    <property type="term" value="F:nucleotidyltransferase activity"/>
    <property type="evidence" value="ECO:0007669"/>
    <property type="project" value="UniProtKB-KW"/>
</dbReference>
<feature type="region of interest" description="Disordered" evidence="16">
    <location>
        <begin position="1"/>
        <end position="29"/>
    </location>
</feature>
<keyword evidence="8" id="KW-0067">ATP-binding</keyword>
<evidence type="ECO:0000256" key="8">
    <source>
        <dbReference type="ARBA" id="ARBA00022840"/>
    </source>
</evidence>
<evidence type="ECO:0000256" key="1">
    <source>
        <dbReference type="ARBA" id="ARBA00001946"/>
    </source>
</evidence>
<evidence type="ECO:0000313" key="18">
    <source>
        <dbReference type="EMBL" id="KAL0317996.1"/>
    </source>
</evidence>
<keyword evidence="15" id="KW-0175">Coiled coil</keyword>
<evidence type="ECO:0000259" key="17">
    <source>
        <dbReference type="Pfam" id="PF01467"/>
    </source>
</evidence>
<evidence type="ECO:0000256" key="10">
    <source>
        <dbReference type="ARBA" id="ARBA00023128"/>
    </source>
</evidence>
<organism evidence="18">
    <name type="scientific">Sesamum angustifolium</name>
    <dbReference type="NCBI Taxonomy" id="2727405"/>
    <lineage>
        <taxon>Eukaryota</taxon>
        <taxon>Viridiplantae</taxon>
        <taxon>Streptophyta</taxon>
        <taxon>Embryophyta</taxon>
        <taxon>Tracheophyta</taxon>
        <taxon>Spermatophyta</taxon>
        <taxon>Magnoliopsida</taxon>
        <taxon>eudicotyledons</taxon>
        <taxon>Gunneridae</taxon>
        <taxon>Pentapetalae</taxon>
        <taxon>asterids</taxon>
        <taxon>lamiids</taxon>
        <taxon>Lamiales</taxon>
        <taxon>Pedaliaceae</taxon>
        <taxon>Sesamum</taxon>
    </lineage>
</organism>
<dbReference type="GO" id="GO:0005524">
    <property type="term" value="F:ATP binding"/>
    <property type="evidence" value="ECO:0007669"/>
    <property type="project" value="UniProtKB-KW"/>
</dbReference>
<reference evidence="18" key="2">
    <citation type="journal article" date="2024" name="Plant">
        <title>Genomic evolution and insights into agronomic trait innovations of Sesamum species.</title>
        <authorList>
            <person name="Miao H."/>
            <person name="Wang L."/>
            <person name="Qu L."/>
            <person name="Liu H."/>
            <person name="Sun Y."/>
            <person name="Le M."/>
            <person name="Wang Q."/>
            <person name="Wei S."/>
            <person name="Zheng Y."/>
            <person name="Lin W."/>
            <person name="Duan Y."/>
            <person name="Cao H."/>
            <person name="Xiong S."/>
            <person name="Wang X."/>
            <person name="Wei L."/>
            <person name="Li C."/>
            <person name="Ma Q."/>
            <person name="Ju M."/>
            <person name="Zhao R."/>
            <person name="Li G."/>
            <person name="Mu C."/>
            <person name="Tian Q."/>
            <person name="Mei H."/>
            <person name="Zhang T."/>
            <person name="Gao T."/>
            <person name="Zhang H."/>
        </authorList>
    </citation>
    <scope>NUCLEOTIDE SEQUENCE</scope>
    <source>
        <strain evidence="18">G01</strain>
    </source>
</reference>
<evidence type="ECO:0000256" key="12">
    <source>
        <dbReference type="ARBA" id="ARBA00075132"/>
    </source>
</evidence>
<feature type="compositionally biased region" description="Polar residues" evidence="16">
    <location>
        <begin position="1"/>
        <end position="11"/>
    </location>
</feature>
<dbReference type="FunFam" id="3.40.50.620:FF:000221">
    <property type="entry name" value="Nicotinamide/nicotinic acid mononucleotide adenylyltransferase 3"/>
    <property type="match status" value="1"/>
</dbReference>
<comment type="subcellular location">
    <subcellularLocation>
        <location evidence="2">Mitochondrion</location>
    </subcellularLocation>
</comment>
<dbReference type="Gene3D" id="3.40.50.620">
    <property type="entry name" value="HUPs"/>
    <property type="match status" value="1"/>
</dbReference>
<dbReference type="PANTHER" id="PTHR33566:SF1">
    <property type="entry name" value="EN_SPM-LIKE TRANSPOSON-RELATED"/>
    <property type="match status" value="1"/>
</dbReference>
<feature type="coiled-coil region" evidence="15">
    <location>
        <begin position="1550"/>
        <end position="1584"/>
    </location>
</feature>
<evidence type="ECO:0000256" key="11">
    <source>
        <dbReference type="ARBA" id="ARBA00074013"/>
    </source>
</evidence>
<evidence type="ECO:0000256" key="6">
    <source>
        <dbReference type="ARBA" id="ARBA00022695"/>
    </source>
</evidence>
<protein>
    <recommendedName>
        <fullName evidence="11">Nicotinamide/nicotinic acid mononucleotide adenylyltransferase 3</fullName>
    </recommendedName>
    <alternativeName>
        <fullName evidence="12">Nicotinamide-nucleotide adenylyltransferase 3</fullName>
    </alternativeName>
    <alternativeName>
        <fullName evidence="13">Nicotinate-nucleotide adenylyltransferase 3</fullName>
    </alternativeName>
</protein>
<evidence type="ECO:0000256" key="2">
    <source>
        <dbReference type="ARBA" id="ARBA00004173"/>
    </source>
</evidence>
<keyword evidence="5" id="KW-0808">Transferase</keyword>
<dbReference type="GO" id="GO:0005759">
    <property type="term" value="C:mitochondrial matrix"/>
    <property type="evidence" value="ECO:0007669"/>
    <property type="project" value="UniProtKB-ARBA"/>
</dbReference>
<evidence type="ECO:0000256" key="7">
    <source>
        <dbReference type="ARBA" id="ARBA00022741"/>
    </source>
</evidence>
<dbReference type="SUPFAM" id="SSF52374">
    <property type="entry name" value="Nucleotidylyl transferase"/>
    <property type="match status" value="1"/>
</dbReference>
<reference evidence="18" key="1">
    <citation type="submission" date="2020-06" db="EMBL/GenBank/DDBJ databases">
        <authorList>
            <person name="Li T."/>
            <person name="Hu X."/>
            <person name="Zhang T."/>
            <person name="Song X."/>
            <person name="Zhang H."/>
            <person name="Dai N."/>
            <person name="Sheng W."/>
            <person name="Hou X."/>
            <person name="Wei L."/>
        </authorList>
    </citation>
    <scope>NUCLEOTIDE SEQUENCE</scope>
    <source>
        <strain evidence="18">G01</strain>
        <tissue evidence="18">Leaf</tissue>
    </source>
</reference>
<keyword evidence="9" id="KW-0520">NAD</keyword>
<evidence type="ECO:0000256" key="13">
    <source>
        <dbReference type="ARBA" id="ARBA00079369"/>
    </source>
</evidence>
<dbReference type="GO" id="GO:0019363">
    <property type="term" value="P:pyridine nucleotide biosynthetic process"/>
    <property type="evidence" value="ECO:0007669"/>
    <property type="project" value="UniProtKB-KW"/>
</dbReference>
<feature type="domain" description="Cytidyltransferase-like" evidence="17">
    <location>
        <begin position="1609"/>
        <end position="1762"/>
    </location>
</feature>
<sequence length="1792" mass="200726">MYSKTPQSSMNKRPREDSSTERPRKSPYGVVKVEDDASETKIFKFRVLLPNGTTLELKLSELRNEMPIEEFVGVVKREYFNVAKQRRSVEPKRAINWKYQDLYFTDVHANKMRIKVNFQDFMPNSWHFLWLHDGSAEPDAYEDNSLQALWSNGKCERKLISVELHADRITIFDTGPGMDGTDGNLVKWGKMGASLHRSARGKAIGGKPPYLMPFFGMFGYGGPVATMCLGRHAIVSSKTKNCKKVFTLHLEREALVGSSRSESCWKTKGGIRDPLEDEKENSPHGSFMKVEIFEPKMKTIDIKHLRCQLKDIYFPYIQVNGKDLVGIRGGEVATTNLHSCNGPNFILELRFSNSQDTSMLGQSQKVFLEANARLKCVYFPIVKGEESIQRILDELEADGCGIRESYESFSRVSVRRLGRLLPDTRWPLLPFMEPKPKVGEKAQILRRCCSRVKCFIDTDSGFNPTPNKTDLAHHHPYTKALKNFGNRAPDNEKDVQIEISRDGKKLTLAQLEKQYKDWVSEMHVQYDEEIDGGLDQATLVVVSSEIKKLGISSDVVRVHEKIEWKGTYWAAGQKIKVLKGACPGCHKNNVFATLQYIILQGLQGDACGEARLICRPLGLPEDKGCQLLVENGNRTIDIRDSLSLPIRVIDNGKCLPVDDAEWENKLQAYCQKLPSAIDLLSHIDCHDLGIDGGLPADVVQAGDAPPENIVAVIRPKSFPQSSSKRLDQKFIVRNSLDMSLEVNLRAGSKSVGRHGHIYSVRIPPSSHKGLHGLYIFPLKSKRPDLFQKAGSYALSFSLNGSRDLRFEHEVKVQAAANVGSWKVTSHKQDLIYTVRVGGCFKPVSIACYDRYNNSILFTSVPKLIVKLVSNSAVLAQVRTTKVDVTADKLTVKLKGIVVKSSKLDEIRPTYEATLSISTLDEEFSVAFPCRVIPGDPQKIIAHPQKLKMQLIPGHIVEELALEVFDEYGNHAKEDEEISLCVDGFSFQDGSSINGGVMYCVKKVAANGFVDLSNTLKVSKGYGKDILLSATFQERVIFRLDFQTEKRDPDGVKGLSLFLVPHASSCNQHANIREERTGKNLVFKNCEVGSQLENIVFEVVNPEGEVDESIHDEEKYGQSHTLMIKSNSFDIDDSVRYSFRHGRCTIRSIPLPHKEGIFSFSAVHSRYPELNLDIEVHVEKTRRGNYAEIGNHEDGGHPILSPQNSCQENLLILPQSPALKVPEVVNRSLSPQSSSRYVLPIGYLPSPRTPKLESTNTLNENSDVSLIQELEDDLASCGMRKMHRETNVQILDDRRKHIEHHISVLQASIDLDLRNASRTCAKELIKKQIESKSQSASAVICRLHEEVPFESRSQDILGIVALLGTAESIELSRILAQYLGEDQMRAIVCKDYEAAHCLETNTLDNLATKFGKSVSGGYLALCLEDIRPITSKPSSNPQELLPLQKPTLPNGDVPQGFIGYAVDMISIEASYLRWRTKSGHGLRETLFYRLFGELQVYRNRDCMMKARSCIKNGAVSLDGGVMRGNGLVSLGHWKPDILFPVEDKALTPQSLKSLQMLERELTELNRQIDEENKALERDIKKLDMSRDRTDRMAASNPELARDAVNSQGLCVIGGYMSPVNDSYKKKGLIHGEHRIAMCNLACQSSDLVMVDPWEASQSTYQRTLTVLSRVKTSLCKSGVVSTESLKVMLVCGSDLLESFSIPGFWIREQVKTICRDFGLICIRRGGQDVESIISKDDILNEYKKDIIVVDEVVPNGISSTGLRDCISRGLSVKYLTADEVIDYIKQNGLYKSE</sequence>
<evidence type="ECO:0000256" key="14">
    <source>
        <dbReference type="ARBA" id="ARBA00093425"/>
    </source>
</evidence>
<dbReference type="EMBL" id="JACGWK010000014">
    <property type="protein sequence ID" value="KAL0317996.1"/>
    <property type="molecule type" value="Genomic_DNA"/>
</dbReference>
<dbReference type="InterPro" id="IPR004821">
    <property type="entry name" value="Cyt_trans-like"/>
</dbReference>
<keyword evidence="10" id="KW-0496">Mitochondrion</keyword>
<keyword evidence="7" id="KW-0547">Nucleotide-binding</keyword>
<evidence type="ECO:0000256" key="16">
    <source>
        <dbReference type="SAM" id="MobiDB-lite"/>
    </source>
</evidence>
<dbReference type="InterPro" id="IPR014729">
    <property type="entry name" value="Rossmann-like_a/b/a_fold"/>
</dbReference>
<gene>
    <name evidence="18" type="ORF">Sangu_2213900</name>
</gene>
<comment type="caution">
    <text evidence="18">The sequence shown here is derived from an EMBL/GenBank/DDBJ whole genome shotgun (WGS) entry which is preliminary data.</text>
</comment>
<dbReference type="Pfam" id="PF01467">
    <property type="entry name" value="CTP_transf_like"/>
    <property type="match status" value="1"/>
</dbReference>